<evidence type="ECO:0000256" key="1">
    <source>
        <dbReference type="PROSITE-ProRule" id="PRU00023"/>
    </source>
</evidence>
<proteinExistence type="predicted"/>
<gene>
    <name evidence="3" type="ORF">OIDMADRAFT_204885</name>
</gene>
<dbReference type="InterPro" id="IPR052895">
    <property type="entry name" value="HetReg/Transcr_Mod"/>
</dbReference>
<evidence type="ECO:0000313" key="4">
    <source>
        <dbReference type="Proteomes" id="UP000054321"/>
    </source>
</evidence>
<dbReference type="PROSITE" id="PS50088">
    <property type="entry name" value="ANK_REPEAT"/>
    <property type="match status" value="1"/>
</dbReference>
<dbReference type="InParanoid" id="A0A0C3GYQ7"/>
<dbReference type="InterPro" id="IPR002110">
    <property type="entry name" value="Ankyrin_rpt"/>
</dbReference>
<dbReference type="OrthoDB" id="194358at2759"/>
<reference evidence="3 4" key="1">
    <citation type="submission" date="2014-04" db="EMBL/GenBank/DDBJ databases">
        <authorList>
            <consortium name="DOE Joint Genome Institute"/>
            <person name="Kuo A."/>
            <person name="Martino E."/>
            <person name="Perotto S."/>
            <person name="Kohler A."/>
            <person name="Nagy L.G."/>
            <person name="Floudas D."/>
            <person name="Copeland A."/>
            <person name="Barry K.W."/>
            <person name="Cichocki N."/>
            <person name="Veneault-Fourrey C."/>
            <person name="LaButti K."/>
            <person name="Lindquist E.A."/>
            <person name="Lipzen A."/>
            <person name="Lundell T."/>
            <person name="Morin E."/>
            <person name="Murat C."/>
            <person name="Sun H."/>
            <person name="Tunlid A."/>
            <person name="Henrissat B."/>
            <person name="Grigoriev I.V."/>
            <person name="Hibbett D.S."/>
            <person name="Martin F."/>
            <person name="Nordberg H.P."/>
            <person name="Cantor M.N."/>
            <person name="Hua S.X."/>
        </authorList>
    </citation>
    <scope>NUCLEOTIDE SEQUENCE [LARGE SCALE GENOMIC DNA]</scope>
    <source>
        <strain evidence="3 4">Zn</strain>
    </source>
</reference>
<name>A0A0C3GYQ7_OIDMZ</name>
<dbReference type="STRING" id="913774.A0A0C3GYQ7"/>
<dbReference type="Pfam" id="PF06985">
    <property type="entry name" value="HET"/>
    <property type="match status" value="1"/>
</dbReference>
<evidence type="ECO:0000259" key="2">
    <source>
        <dbReference type="Pfam" id="PF06985"/>
    </source>
</evidence>
<reference evidence="4" key="2">
    <citation type="submission" date="2015-01" db="EMBL/GenBank/DDBJ databases">
        <title>Evolutionary Origins and Diversification of the Mycorrhizal Mutualists.</title>
        <authorList>
            <consortium name="DOE Joint Genome Institute"/>
            <consortium name="Mycorrhizal Genomics Consortium"/>
            <person name="Kohler A."/>
            <person name="Kuo A."/>
            <person name="Nagy L.G."/>
            <person name="Floudas D."/>
            <person name="Copeland A."/>
            <person name="Barry K.W."/>
            <person name="Cichocki N."/>
            <person name="Veneault-Fourrey C."/>
            <person name="LaButti K."/>
            <person name="Lindquist E.A."/>
            <person name="Lipzen A."/>
            <person name="Lundell T."/>
            <person name="Morin E."/>
            <person name="Murat C."/>
            <person name="Riley R."/>
            <person name="Ohm R."/>
            <person name="Sun H."/>
            <person name="Tunlid A."/>
            <person name="Henrissat B."/>
            <person name="Grigoriev I.V."/>
            <person name="Hibbett D.S."/>
            <person name="Martin F."/>
        </authorList>
    </citation>
    <scope>NUCLEOTIDE SEQUENCE [LARGE SCALE GENOMIC DNA]</scope>
    <source>
        <strain evidence="4">Zn</strain>
    </source>
</reference>
<dbReference type="PANTHER" id="PTHR24148">
    <property type="entry name" value="ANKYRIN REPEAT DOMAIN-CONTAINING PROTEIN 39 HOMOLOG-RELATED"/>
    <property type="match status" value="1"/>
</dbReference>
<dbReference type="Proteomes" id="UP000054321">
    <property type="component" value="Unassembled WGS sequence"/>
</dbReference>
<feature type="repeat" description="ANK" evidence="1">
    <location>
        <begin position="342"/>
        <end position="374"/>
    </location>
</feature>
<feature type="domain" description="Heterokaryon incompatibility" evidence="2">
    <location>
        <begin position="44"/>
        <end position="195"/>
    </location>
</feature>
<protein>
    <recommendedName>
        <fullName evidence="2">Heterokaryon incompatibility domain-containing protein</fullName>
    </recommendedName>
</protein>
<organism evidence="3 4">
    <name type="scientific">Oidiodendron maius (strain Zn)</name>
    <dbReference type="NCBI Taxonomy" id="913774"/>
    <lineage>
        <taxon>Eukaryota</taxon>
        <taxon>Fungi</taxon>
        <taxon>Dikarya</taxon>
        <taxon>Ascomycota</taxon>
        <taxon>Pezizomycotina</taxon>
        <taxon>Leotiomycetes</taxon>
        <taxon>Leotiomycetes incertae sedis</taxon>
        <taxon>Myxotrichaceae</taxon>
        <taxon>Oidiodendron</taxon>
    </lineage>
</organism>
<dbReference type="HOGENOM" id="CLU_004184_3_2_1"/>
<dbReference type="InterPro" id="IPR010730">
    <property type="entry name" value="HET"/>
</dbReference>
<dbReference type="EMBL" id="KN832884">
    <property type="protein sequence ID" value="KIM96314.1"/>
    <property type="molecule type" value="Genomic_DNA"/>
</dbReference>
<evidence type="ECO:0000313" key="3">
    <source>
        <dbReference type="EMBL" id="KIM96314.1"/>
    </source>
</evidence>
<sequence>MANFEYKPISLEGSAFRLLRLLKGHANPIHCQLFDASPERLCDYAALSYTWGAEKTPCDIVINESNIRVTKNVYLALRDIYHQGKDLVLWVDALCIDQNNNDERGQQVQQMGSIYNKAKRVIIWLGEATYDTDYIMDHMKQLEEGLKHTSNSQEISCIWSKVICNLRPDQKDLLVEGLQVLLHRSWFKRVWIIQETGNAQAAIIICGSKSVSASVFACMPALLGITLDLHCQSIIDIMPGPSRDSSWWAKKRDLYTMLYKFRNSEATKPQDRIFALLGISLDIYSTNTLKADYRKDIQDVVFDTISFLLNFNTLNIYRFFNWRVLDLFKNLDILANEVLKCAMNTSHEWAIQEGHGAVVKLLLEKGAKLETTDDYS</sequence>
<dbReference type="AlphaFoldDB" id="A0A0C3GYQ7"/>
<keyword evidence="1" id="KW-0040">ANK repeat</keyword>
<dbReference type="PANTHER" id="PTHR24148:SF78">
    <property type="entry name" value="HETEROKARYON INCOMPATIBILITY DOMAIN-CONTAINING PROTEIN"/>
    <property type="match status" value="1"/>
</dbReference>
<accession>A0A0C3GYQ7</accession>
<keyword evidence="4" id="KW-1185">Reference proteome</keyword>